<dbReference type="Proteomes" id="UP000019487">
    <property type="component" value="Unassembled WGS sequence"/>
</dbReference>
<name>W9CH44_SCLBF</name>
<comment type="caution">
    <text evidence="2">The sequence shown here is derived from an EMBL/GenBank/DDBJ whole genome shotgun (WGS) entry which is preliminary data.</text>
</comment>
<keyword evidence="1" id="KW-0732">Signal</keyword>
<evidence type="ECO:0000313" key="2">
    <source>
        <dbReference type="EMBL" id="ESZ96062.1"/>
    </source>
</evidence>
<dbReference type="PROSITE" id="PS51257">
    <property type="entry name" value="PROKAR_LIPOPROTEIN"/>
    <property type="match status" value="1"/>
</dbReference>
<evidence type="ECO:0000256" key="1">
    <source>
        <dbReference type="SAM" id="SignalP"/>
    </source>
</evidence>
<dbReference type="EMBL" id="AYSA01000155">
    <property type="protein sequence ID" value="ESZ96062.1"/>
    <property type="molecule type" value="Genomic_DNA"/>
</dbReference>
<sequence length="95" mass="9590">MVKFAAIALFFFASALSVQACTYCQCEFGDGGHCCVYSDASAGNLDCTAICGGAHRADGSDNGGDNPPGTACAAGGKYECISPITAIGRTACYTQ</sequence>
<protein>
    <submittedName>
        <fullName evidence="2">Uncharacterized protein</fullName>
    </submittedName>
</protein>
<feature type="signal peptide" evidence="1">
    <location>
        <begin position="1"/>
        <end position="20"/>
    </location>
</feature>
<dbReference type="HOGENOM" id="CLU_154032_0_0_1"/>
<dbReference type="AlphaFoldDB" id="W9CH44"/>
<gene>
    <name evidence="2" type="ORF">SBOR_3539</name>
</gene>
<feature type="chain" id="PRO_5004918439" evidence="1">
    <location>
        <begin position="21"/>
        <end position="95"/>
    </location>
</feature>
<evidence type="ECO:0000313" key="3">
    <source>
        <dbReference type="Proteomes" id="UP000019487"/>
    </source>
</evidence>
<keyword evidence="3" id="KW-1185">Reference proteome</keyword>
<dbReference type="OrthoDB" id="2818448at2759"/>
<reference evidence="2 3" key="1">
    <citation type="journal article" date="2014" name="Genome Announc.">
        <title>Draft genome sequence of Sclerotinia borealis, a psychrophilic plant pathogenic fungus.</title>
        <authorList>
            <person name="Mardanov A.V."/>
            <person name="Beletsky A.V."/>
            <person name="Kadnikov V.V."/>
            <person name="Ignatov A.N."/>
            <person name="Ravin N.V."/>
        </authorList>
    </citation>
    <scope>NUCLEOTIDE SEQUENCE [LARGE SCALE GENOMIC DNA]</scope>
    <source>
        <strain evidence="3">F-4157</strain>
    </source>
</reference>
<accession>W9CH44</accession>
<proteinExistence type="predicted"/>
<organism evidence="2 3">
    <name type="scientific">Sclerotinia borealis (strain F-4128)</name>
    <dbReference type="NCBI Taxonomy" id="1432307"/>
    <lineage>
        <taxon>Eukaryota</taxon>
        <taxon>Fungi</taxon>
        <taxon>Dikarya</taxon>
        <taxon>Ascomycota</taxon>
        <taxon>Pezizomycotina</taxon>
        <taxon>Leotiomycetes</taxon>
        <taxon>Helotiales</taxon>
        <taxon>Sclerotiniaceae</taxon>
        <taxon>Sclerotinia</taxon>
    </lineage>
</organism>